<reference evidence="2" key="1">
    <citation type="submission" date="2013-07" db="EMBL/GenBank/DDBJ databases">
        <title>The genome of an arbuscular mycorrhizal fungus provides insights into the evolution of the oldest plant symbiosis.</title>
        <authorList>
            <consortium name="DOE Joint Genome Institute"/>
            <person name="Tisserant E."/>
            <person name="Malbreil M."/>
            <person name="Kuo A."/>
            <person name="Kohler A."/>
            <person name="Symeonidi A."/>
            <person name="Balestrini R."/>
            <person name="Charron P."/>
            <person name="Duensing N."/>
            <person name="Frei-dit-Frey N."/>
            <person name="Gianinazzi-Pearson V."/>
            <person name="Gilbert B."/>
            <person name="Handa Y."/>
            <person name="Hijri M."/>
            <person name="Kaul R."/>
            <person name="Kawaguchi M."/>
            <person name="Krajinski F."/>
            <person name="Lammers P."/>
            <person name="Lapierre D."/>
            <person name="Masclaux F.G."/>
            <person name="Murat C."/>
            <person name="Morin E."/>
            <person name="Ndikumana S."/>
            <person name="Pagni M."/>
            <person name="Petitpierre D."/>
            <person name="Requena N."/>
            <person name="Rosikiewicz P."/>
            <person name="Riley R."/>
            <person name="Saito K."/>
            <person name="San Clemente H."/>
            <person name="Shapiro H."/>
            <person name="van Tuinen D."/>
            <person name="Becard G."/>
            <person name="Bonfante P."/>
            <person name="Paszkowski U."/>
            <person name="Shachar-Hill Y."/>
            <person name="Young J.P."/>
            <person name="Sanders I.R."/>
            <person name="Henrissat B."/>
            <person name="Rensing S.A."/>
            <person name="Grigoriev I.V."/>
            <person name="Corradi N."/>
            <person name="Roux C."/>
            <person name="Martin F."/>
        </authorList>
    </citation>
    <scope>NUCLEOTIDE SEQUENCE</scope>
    <source>
        <strain evidence="2">DAOM 197198</strain>
    </source>
</reference>
<accession>U9T041</accession>
<feature type="region of interest" description="Disordered" evidence="1">
    <location>
        <begin position="234"/>
        <end position="261"/>
    </location>
</feature>
<dbReference type="VEuPathDB" id="FungiDB:RhiirFUN_021870"/>
<dbReference type="HOGENOM" id="CLU_1066155_0_0_1"/>
<evidence type="ECO:0000313" key="2">
    <source>
        <dbReference type="EMBL" id="ESA01544.1"/>
    </source>
</evidence>
<feature type="compositionally biased region" description="Polar residues" evidence="1">
    <location>
        <begin position="239"/>
        <end position="248"/>
    </location>
</feature>
<dbReference type="EMBL" id="KI296371">
    <property type="protein sequence ID" value="ESA01544.1"/>
    <property type="molecule type" value="Genomic_DNA"/>
</dbReference>
<name>U9T041_RHIID</name>
<dbReference type="AlphaFoldDB" id="U9T041"/>
<sequence>MEEVSEQFMVEFYTDREKNTNELNDVTILEINVTEKEQPQTSQATKYSKDKRNTKWQNRRKKAGKKSIFRDEDIIYETLKKVGYVERLAVKRNYKYKTVRADIRLTKEMEKIFIEVKYNNNENERQYFFRMFDANHATIATKDIKRRYSWQAVKKLDDKECDERTRRDHRKERVFTKLRYRNSTSDSATSLVEDEQFEGALASPKLLAVLTLPRIKEKHEDYNKLNSEFSERIGKINANEATTSSSGDKSMERRNISREPW</sequence>
<evidence type="ECO:0000256" key="1">
    <source>
        <dbReference type="SAM" id="MobiDB-lite"/>
    </source>
</evidence>
<protein>
    <submittedName>
        <fullName evidence="2">Uncharacterized protein</fullName>
    </submittedName>
</protein>
<feature type="region of interest" description="Disordered" evidence="1">
    <location>
        <begin position="34"/>
        <end position="62"/>
    </location>
</feature>
<gene>
    <name evidence="2" type="ORF">GLOINDRAFT_7402</name>
</gene>
<organism evidence="2">
    <name type="scientific">Rhizophagus irregularis (strain DAOM 181602 / DAOM 197198 / MUCL 43194)</name>
    <name type="common">Arbuscular mycorrhizal fungus</name>
    <name type="synonym">Glomus intraradices</name>
    <dbReference type="NCBI Taxonomy" id="747089"/>
    <lineage>
        <taxon>Eukaryota</taxon>
        <taxon>Fungi</taxon>
        <taxon>Fungi incertae sedis</taxon>
        <taxon>Mucoromycota</taxon>
        <taxon>Glomeromycotina</taxon>
        <taxon>Glomeromycetes</taxon>
        <taxon>Glomerales</taxon>
        <taxon>Glomeraceae</taxon>
        <taxon>Rhizophagus</taxon>
    </lineage>
</organism>
<proteinExistence type="predicted"/>
<feature type="compositionally biased region" description="Basic and acidic residues" evidence="1">
    <location>
        <begin position="249"/>
        <end position="261"/>
    </location>
</feature>